<dbReference type="HOGENOM" id="CLU_639086_0_0_0"/>
<evidence type="ECO:0008006" key="4">
    <source>
        <dbReference type="Google" id="ProtNLM"/>
    </source>
</evidence>
<gene>
    <name evidence="2" type="ORF">NITGR_430002</name>
</gene>
<keyword evidence="1" id="KW-0732">Signal</keyword>
<evidence type="ECO:0000313" key="3">
    <source>
        <dbReference type="Proteomes" id="UP000011704"/>
    </source>
</evidence>
<name>M1YZB5_NITG3</name>
<keyword evidence="3" id="KW-1185">Reference proteome</keyword>
<protein>
    <recommendedName>
        <fullName evidence="4">Cytochrome c domain-containing protein</fullName>
    </recommendedName>
</protein>
<feature type="chain" id="PRO_5004019856" description="Cytochrome c domain-containing protein" evidence="1">
    <location>
        <begin position="27"/>
        <end position="429"/>
    </location>
</feature>
<feature type="signal peptide" evidence="1">
    <location>
        <begin position="1"/>
        <end position="26"/>
    </location>
</feature>
<dbReference type="AlphaFoldDB" id="M1YZB5"/>
<evidence type="ECO:0000256" key="1">
    <source>
        <dbReference type="SAM" id="SignalP"/>
    </source>
</evidence>
<comment type="caution">
    <text evidence="2">The sequence shown here is derived from an EMBL/GenBank/DDBJ whole genome shotgun (WGS) entry which is preliminary data.</text>
</comment>
<dbReference type="Proteomes" id="UP000011704">
    <property type="component" value="Unassembled WGS sequence"/>
</dbReference>
<sequence length="429" mass="49011">MRSVPRKMAAWIAGGLLWGCASFSFAQPPVGVGELGFLIDSHLPKPDPAGRVDQLKPFQMQLPLGESGAPTTFLIPGFENYECGRCHQPAELVEKAHSRMQWALARLKEMMPEVREIPVKQYIIQPYEDTLLKEGQLAHATFDTIRIFPASILIDEKAYGRATHVHEALHLSQPFLGHVNELEAYGLNARTDPRFMLLNYPYFEEVMRAFFVPELDDILNAYFQRAIKEKLRVPREVQWFLGEFDEGALESLRAGVKDMTPVLKEASRLYRAHPLEAAYWSERTGIRSLVLDIAAASTLEMPQAAVDGEKFQQAMSLFDLQFEKDDNTRLGYIIDRKKESQMHLKHGMNIKDARDRSVLYFHYLKQRFVEGDGNVDLAVPERADTDFQNFVKAKLKGIEDLLAQPGMTEVERQAGNEWMKNIRKNKNSR</sequence>
<reference evidence="2 3" key="1">
    <citation type="journal article" date="2013" name="Front. Microbiol.">
        <title>The genome of Nitrospina gracilis illuminates the metabolism and evolution of the major marine nitrite oxidizer.</title>
        <authorList>
            <person name="Luecker S."/>
            <person name="Nowka B."/>
            <person name="Rattei T."/>
            <person name="Spieck E."/>
            <person name="and Daims H."/>
        </authorList>
    </citation>
    <scope>NUCLEOTIDE SEQUENCE [LARGE SCALE GENOMIC DNA]</scope>
    <source>
        <strain evidence="2 3">3/211</strain>
    </source>
</reference>
<dbReference type="EMBL" id="CAQJ01000048">
    <property type="protein sequence ID" value="CCQ90835.1"/>
    <property type="molecule type" value="Genomic_DNA"/>
</dbReference>
<organism evidence="2 3">
    <name type="scientific">Nitrospina gracilis (strain 3/211)</name>
    <dbReference type="NCBI Taxonomy" id="1266370"/>
    <lineage>
        <taxon>Bacteria</taxon>
        <taxon>Pseudomonadati</taxon>
        <taxon>Nitrospinota/Tectimicrobiota group</taxon>
        <taxon>Nitrospinota</taxon>
        <taxon>Nitrospinia</taxon>
        <taxon>Nitrospinales</taxon>
        <taxon>Nitrospinaceae</taxon>
        <taxon>Nitrospina</taxon>
    </lineage>
</organism>
<dbReference type="InParanoid" id="M1YZB5"/>
<accession>M1YZB5</accession>
<evidence type="ECO:0000313" key="2">
    <source>
        <dbReference type="EMBL" id="CCQ90835.1"/>
    </source>
</evidence>
<proteinExistence type="predicted"/>